<keyword evidence="13" id="KW-1185">Reference proteome</keyword>
<evidence type="ECO:0000259" key="11">
    <source>
        <dbReference type="Pfam" id="PF00673"/>
    </source>
</evidence>
<dbReference type="GO" id="GO:1990904">
    <property type="term" value="C:ribonucleoprotein complex"/>
    <property type="evidence" value="ECO:0007669"/>
    <property type="project" value="UniProtKB-KW"/>
</dbReference>
<dbReference type="GO" id="GO:0006412">
    <property type="term" value="P:translation"/>
    <property type="evidence" value="ECO:0007669"/>
    <property type="project" value="UniProtKB-UniRule"/>
</dbReference>
<dbReference type="Pfam" id="PF00673">
    <property type="entry name" value="Ribosomal_L5_C"/>
    <property type="match status" value="1"/>
</dbReference>
<dbReference type="SUPFAM" id="SSF55282">
    <property type="entry name" value="RL5-like"/>
    <property type="match status" value="1"/>
</dbReference>
<feature type="domain" description="Large ribosomal subunit protein uL5 N-terminal" evidence="10">
    <location>
        <begin position="47"/>
        <end position="102"/>
    </location>
</feature>
<dbReference type="GO" id="GO:0019843">
    <property type="term" value="F:rRNA binding"/>
    <property type="evidence" value="ECO:0007669"/>
    <property type="project" value="UniProtKB-UniRule"/>
</dbReference>
<dbReference type="PANTHER" id="PTHR11994">
    <property type="entry name" value="60S RIBOSOMAL PROTEIN L11-RELATED"/>
    <property type="match status" value="1"/>
</dbReference>
<dbReference type="InterPro" id="IPR020930">
    <property type="entry name" value="Ribosomal_uL5_bac-type"/>
</dbReference>
<evidence type="ECO:0000313" key="13">
    <source>
        <dbReference type="Proteomes" id="UP000069926"/>
    </source>
</evidence>
<dbReference type="InterPro" id="IPR031310">
    <property type="entry name" value="Ribosomal_uL5_N"/>
</dbReference>
<organism evidence="12 13">
    <name type="scientific">Candidatus Arsenophonus lipoptenae</name>
    <dbReference type="NCBI Taxonomy" id="634113"/>
    <lineage>
        <taxon>Bacteria</taxon>
        <taxon>Pseudomonadati</taxon>
        <taxon>Pseudomonadota</taxon>
        <taxon>Gammaproteobacteria</taxon>
        <taxon>Enterobacterales</taxon>
        <taxon>Morganellaceae</taxon>
        <taxon>Arsenophonus</taxon>
    </lineage>
</organism>
<protein>
    <recommendedName>
        <fullName evidence="7 8">Large ribosomal subunit protein uL5</fullName>
    </recommendedName>
</protein>
<dbReference type="GO" id="GO:0005840">
    <property type="term" value="C:ribosome"/>
    <property type="evidence" value="ECO:0007669"/>
    <property type="project" value="UniProtKB-KW"/>
</dbReference>
<dbReference type="HAMAP" id="MF_01333_B">
    <property type="entry name" value="Ribosomal_uL5_B"/>
    <property type="match status" value="1"/>
</dbReference>
<dbReference type="InterPro" id="IPR022803">
    <property type="entry name" value="Ribosomal_uL5_dom_sf"/>
</dbReference>
<evidence type="ECO:0000256" key="4">
    <source>
        <dbReference type="ARBA" id="ARBA00022884"/>
    </source>
</evidence>
<dbReference type="EMBL" id="CP013920">
    <property type="protein sequence ID" value="AMA64766.1"/>
    <property type="molecule type" value="Genomic_DNA"/>
</dbReference>
<name>A0A109QEF1_9GAMM</name>
<evidence type="ECO:0000256" key="5">
    <source>
        <dbReference type="ARBA" id="ARBA00022980"/>
    </source>
</evidence>
<evidence type="ECO:0000256" key="3">
    <source>
        <dbReference type="ARBA" id="ARBA00022730"/>
    </source>
</evidence>
<evidence type="ECO:0000256" key="9">
    <source>
        <dbReference type="RuleBase" id="RU003930"/>
    </source>
</evidence>
<dbReference type="NCBIfam" id="NF000585">
    <property type="entry name" value="PRK00010.1"/>
    <property type="match status" value="1"/>
</dbReference>
<evidence type="ECO:0000256" key="2">
    <source>
        <dbReference type="ARBA" id="ARBA00022555"/>
    </source>
</evidence>
<proteinExistence type="inferred from homology"/>
<accession>A0A109QEF1</accession>
<dbReference type="InterPro" id="IPR031309">
    <property type="entry name" value="Ribosomal_uL5_C"/>
</dbReference>
<dbReference type="GO" id="GO:0003735">
    <property type="term" value="F:structural constituent of ribosome"/>
    <property type="evidence" value="ECO:0007669"/>
    <property type="project" value="InterPro"/>
</dbReference>
<comment type="function">
    <text evidence="8">This is 1 of the proteins that bind and probably mediate the attachment of the 5S RNA into the large ribosomal subunit, where it forms part of the central protuberance. In the 70S ribosome it contacts protein S13 of the 30S subunit (bridge B1b), connecting the 2 subunits; this bridge is implicated in subunit movement. Contacts the P site tRNA; the 5S rRNA and some of its associated proteins might help stabilize positioning of ribosome-bound tRNAs.</text>
</comment>
<dbReference type="Pfam" id="PF00281">
    <property type="entry name" value="Ribosomal_L5"/>
    <property type="match status" value="1"/>
</dbReference>
<dbReference type="FunFam" id="3.30.1440.10:FF:000001">
    <property type="entry name" value="50S ribosomal protein L5"/>
    <property type="match status" value="1"/>
</dbReference>
<dbReference type="Proteomes" id="UP000069926">
    <property type="component" value="Chromosome"/>
</dbReference>
<comment type="subunit">
    <text evidence="8">Part of the 50S ribosomal subunit; part of the 5S rRNA/L5/L18/L25 subcomplex. Contacts the 5S rRNA and the P site tRNA. Forms a bridge to the 30S subunit in the 70S ribosome.</text>
</comment>
<evidence type="ECO:0000259" key="10">
    <source>
        <dbReference type="Pfam" id="PF00281"/>
    </source>
</evidence>
<dbReference type="STRING" id="634113.AUT07_00180"/>
<reference evidence="12 13" key="1">
    <citation type="submission" date="2016-01" db="EMBL/GenBank/DDBJ databases">
        <title>Genome sequence of Ca. Arsenophonus lipopteni, the exclusive symbiont of a blood sucking fly Lipoptena cervi (Diptera: Hippoboscidae).</title>
        <authorList>
            <person name="Novakova E."/>
            <person name="Hypsa V."/>
            <person name="Nguyen P."/>
            <person name="Husnik F."/>
            <person name="Darby A.C."/>
        </authorList>
    </citation>
    <scope>NUCLEOTIDE SEQUENCE [LARGE SCALE GENOMIC DNA]</scope>
    <source>
        <strain evidence="12 13">CB</strain>
    </source>
</reference>
<evidence type="ECO:0000256" key="6">
    <source>
        <dbReference type="ARBA" id="ARBA00023274"/>
    </source>
</evidence>
<dbReference type="Gene3D" id="3.30.1440.10">
    <property type="match status" value="1"/>
</dbReference>
<evidence type="ECO:0000256" key="1">
    <source>
        <dbReference type="ARBA" id="ARBA00008553"/>
    </source>
</evidence>
<keyword evidence="3 8" id="KW-0699">rRNA-binding</keyword>
<keyword evidence="2 8" id="KW-0820">tRNA-binding</keyword>
<feature type="domain" description="Large ribosomal subunit protein uL5 C-terminal" evidence="11">
    <location>
        <begin position="106"/>
        <end position="199"/>
    </location>
</feature>
<dbReference type="PATRIC" id="fig|634113.3.peg.174"/>
<evidence type="ECO:0000313" key="12">
    <source>
        <dbReference type="EMBL" id="AMA64766.1"/>
    </source>
</evidence>
<dbReference type="GO" id="GO:0000049">
    <property type="term" value="F:tRNA binding"/>
    <property type="evidence" value="ECO:0007669"/>
    <property type="project" value="UniProtKB-UniRule"/>
</dbReference>
<dbReference type="AlphaFoldDB" id="A0A109QEF1"/>
<keyword evidence="5 8" id="KW-0689">Ribosomal protein</keyword>
<gene>
    <name evidence="8 12" type="primary">rplE</name>
    <name evidence="12" type="ORF">AUT07_00180</name>
</gene>
<evidence type="ECO:0000256" key="8">
    <source>
        <dbReference type="HAMAP-Rule" id="MF_01333"/>
    </source>
</evidence>
<keyword evidence="4 8" id="KW-0694">RNA-binding</keyword>
<sequence>MERNLDSLNLIMKLLSDFWSKKMSKLHDYYKKNVIQKLMIKFNYKSIMQVPKIKKITLNIGVGKATFDKKQLDNAIADLAAITGQKPIITKVRKSIAGFKIRQGYPIGCKVTLRGERMWEFFERLIFIAIPRIRDFRGLPIKSFDGYGNYNIGIREQIIFPEIDYDKVDSIRGLNITITTTAISDNEGFALLMAFNFPFCK</sequence>
<keyword evidence="6 8" id="KW-0687">Ribonucleoprotein</keyword>
<dbReference type="PIRSF" id="PIRSF002161">
    <property type="entry name" value="Ribosomal_L5"/>
    <property type="match status" value="1"/>
</dbReference>
<comment type="similarity">
    <text evidence="1 8 9">Belongs to the universal ribosomal protein uL5 family.</text>
</comment>
<dbReference type="KEGG" id="asy:AUT07_00180"/>
<evidence type="ECO:0000256" key="7">
    <source>
        <dbReference type="ARBA" id="ARBA00035245"/>
    </source>
</evidence>
<dbReference type="InterPro" id="IPR002132">
    <property type="entry name" value="Ribosomal_uL5"/>
</dbReference>